<dbReference type="InterPro" id="IPR016181">
    <property type="entry name" value="Acyl_CoA_acyltransferase"/>
</dbReference>
<dbReference type="GO" id="GO:0016747">
    <property type="term" value="F:acyltransferase activity, transferring groups other than amino-acyl groups"/>
    <property type="evidence" value="ECO:0007669"/>
    <property type="project" value="InterPro"/>
</dbReference>
<dbReference type="EMBL" id="BSFN01000019">
    <property type="protein sequence ID" value="GLK91325.1"/>
    <property type="molecule type" value="Genomic_DNA"/>
</dbReference>
<dbReference type="PROSITE" id="PS51186">
    <property type="entry name" value="GNAT"/>
    <property type="match status" value="1"/>
</dbReference>
<accession>A0A9W6KBT5</accession>
<keyword evidence="3" id="KW-1185">Reference proteome</keyword>
<evidence type="ECO:0000259" key="1">
    <source>
        <dbReference type="PROSITE" id="PS51186"/>
    </source>
</evidence>
<organism evidence="2 3">
    <name type="scientific">Pseudomonas turukhanskensis</name>
    <dbReference type="NCBI Taxonomy" id="1806536"/>
    <lineage>
        <taxon>Bacteria</taxon>
        <taxon>Pseudomonadati</taxon>
        <taxon>Pseudomonadota</taxon>
        <taxon>Gammaproteobacteria</taxon>
        <taxon>Pseudomonadales</taxon>
        <taxon>Pseudomonadaceae</taxon>
        <taxon>Pseudomonas</taxon>
    </lineage>
</organism>
<dbReference type="InterPro" id="IPR000182">
    <property type="entry name" value="GNAT_dom"/>
</dbReference>
<dbReference type="AlphaFoldDB" id="A0A9W6KBT5"/>
<dbReference type="CDD" id="cd04301">
    <property type="entry name" value="NAT_SF"/>
    <property type="match status" value="1"/>
</dbReference>
<evidence type="ECO:0000313" key="3">
    <source>
        <dbReference type="Proteomes" id="UP001143328"/>
    </source>
</evidence>
<feature type="domain" description="N-acetyltransferase" evidence="1">
    <location>
        <begin position="1"/>
        <end position="132"/>
    </location>
</feature>
<reference evidence="2" key="2">
    <citation type="submission" date="2023-01" db="EMBL/GenBank/DDBJ databases">
        <authorList>
            <person name="Sun Q."/>
            <person name="Evtushenko L."/>
        </authorList>
    </citation>
    <scope>NUCLEOTIDE SEQUENCE</scope>
    <source>
        <strain evidence="2">VKM B-2935</strain>
    </source>
</reference>
<protein>
    <submittedName>
        <fullName evidence="2">N-acetyltransferase</fullName>
    </submittedName>
</protein>
<proteinExistence type="predicted"/>
<dbReference type="Gene3D" id="3.40.630.30">
    <property type="match status" value="1"/>
</dbReference>
<dbReference type="RefSeq" id="WP_271197569.1">
    <property type="nucleotide sequence ID" value="NZ_BSFN01000019.1"/>
</dbReference>
<dbReference type="SUPFAM" id="SSF55729">
    <property type="entry name" value="Acyl-CoA N-acyltransferases (Nat)"/>
    <property type="match status" value="1"/>
</dbReference>
<gene>
    <name evidence="2" type="ORF">GCM10017655_43890</name>
</gene>
<name>A0A9W6KBT5_9PSED</name>
<dbReference type="Proteomes" id="UP001143328">
    <property type="component" value="Unassembled WGS sequence"/>
</dbReference>
<comment type="caution">
    <text evidence="2">The sequence shown here is derived from an EMBL/GenBank/DDBJ whole genome shotgun (WGS) entry which is preliminary data.</text>
</comment>
<sequence length="145" mass="15750">MSDLTFSLLPDAMQPLLNKFYRAHQNGMQAKTGDQMWVAKAGEIIGGLCLRPVAQDAGLWLTGLLVAPGMRRKGLASQLVNTACSQAGGSVWLFCHPSLAGFYSALGFAETEHLPQQLAERLNRYRRSKPLVALHRDGQPLACTG</sequence>
<reference evidence="2" key="1">
    <citation type="journal article" date="2014" name="Int. J. Syst. Evol. Microbiol.">
        <title>Complete genome sequence of Corynebacterium casei LMG S-19264T (=DSM 44701T), isolated from a smear-ripened cheese.</title>
        <authorList>
            <consortium name="US DOE Joint Genome Institute (JGI-PGF)"/>
            <person name="Walter F."/>
            <person name="Albersmeier A."/>
            <person name="Kalinowski J."/>
            <person name="Ruckert C."/>
        </authorList>
    </citation>
    <scope>NUCLEOTIDE SEQUENCE</scope>
    <source>
        <strain evidence="2">VKM B-2935</strain>
    </source>
</reference>
<evidence type="ECO:0000313" key="2">
    <source>
        <dbReference type="EMBL" id="GLK91325.1"/>
    </source>
</evidence>
<dbReference type="Pfam" id="PF13508">
    <property type="entry name" value="Acetyltransf_7"/>
    <property type="match status" value="1"/>
</dbReference>